<protein>
    <recommendedName>
        <fullName evidence="6">EamA domain-containing protein</fullName>
    </recommendedName>
</protein>
<keyword evidence="8" id="KW-1185">Reference proteome</keyword>
<dbReference type="Proteomes" id="UP001265746">
    <property type="component" value="Unassembled WGS sequence"/>
</dbReference>
<feature type="transmembrane region" description="Helical" evidence="5">
    <location>
        <begin position="94"/>
        <end position="114"/>
    </location>
</feature>
<feature type="transmembrane region" description="Helical" evidence="5">
    <location>
        <begin position="29"/>
        <end position="47"/>
    </location>
</feature>
<feature type="transmembrane region" description="Helical" evidence="5">
    <location>
        <begin position="379"/>
        <end position="397"/>
    </location>
</feature>
<feature type="transmembrane region" description="Helical" evidence="5">
    <location>
        <begin position="157"/>
        <end position="177"/>
    </location>
</feature>
<gene>
    <name evidence="7" type="ORF">N8I77_012972</name>
</gene>
<dbReference type="PANTHER" id="PTHR22911">
    <property type="entry name" value="ACYL-MALONYL CONDENSING ENZYME-RELATED"/>
    <property type="match status" value="1"/>
</dbReference>
<keyword evidence="4 5" id="KW-0472">Membrane</keyword>
<dbReference type="InterPro" id="IPR037185">
    <property type="entry name" value="EmrE-like"/>
</dbReference>
<dbReference type="Pfam" id="PF00892">
    <property type="entry name" value="EamA"/>
    <property type="match status" value="2"/>
</dbReference>
<comment type="caution">
    <text evidence="7">The sequence shown here is derived from an EMBL/GenBank/DDBJ whole genome shotgun (WGS) entry which is preliminary data.</text>
</comment>
<feature type="transmembrane region" description="Helical" evidence="5">
    <location>
        <begin position="215"/>
        <end position="231"/>
    </location>
</feature>
<keyword evidence="2 5" id="KW-0812">Transmembrane</keyword>
<comment type="subcellular location">
    <subcellularLocation>
        <location evidence="1">Membrane</location>
        <topology evidence="1">Multi-pass membrane protein</topology>
    </subcellularLocation>
</comment>
<feature type="domain" description="EamA" evidence="6">
    <location>
        <begin position="92"/>
        <end position="228"/>
    </location>
</feature>
<evidence type="ECO:0000313" key="7">
    <source>
        <dbReference type="EMBL" id="KAK2597104.1"/>
    </source>
</evidence>
<name>A0AAD9S3E6_PHOAM</name>
<dbReference type="AlphaFoldDB" id="A0AAD9S3E6"/>
<evidence type="ECO:0000313" key="8">
    <source>
        <dbReference type="Proteomes" id="UP001265746"/>
    </source>
</evidence>
<feature type="domain" description="EamA" evidence="6">
    <location>
        <begin position="262"/>
        <end position="394"/>
    </location>
</feature>
<organism evidence="7 8">
    <name type="scientific">Phomopsis amygdali</name>
    <name type="common">Fusicoccum amygdali</name>
    <dbReference type="NCBI Taxonomy" id="1214568"/>
    <lineage>
        <taxon>Eukaryota</taxon>
        <taxon>Fungi</taxon>
        <taxon>Dikarya</taxon>
        <taxon>Ascomycota</taxon>
        <taxon>Pezizomycotina</taxon>
        <taxon>Sordariomycetes</taxon>
        <taxon>Sordariomycetidae</taxon>
        <taxon>Diaporthales</taxon>
        <taxon>Diaporthaceae</taxon>
        <taxon>Diaporthe</taxon>
    </lineage>
</organism>
<dbReference type="GO" id="GO:0016020">
    <property type="term" value="C:membrane"/>
    <property type="evidence" value="ECO:0007669"/>
    <property type="project" value="UniProtKB-SubCell"/>
</dbReference>
<evidence type="ECO:0000256" key="5">
    <source>
        <dbReference type="SAM" id="Phobius"/>
    </source>
</evidence>
<dbReference type="InterPro" id="IPR000620">
    <property type="entry name" value="EamA_dom"/>
</dbReference>
<feature type="transmembrane region" description="Helical" evidence="5">
    <location>
        <begin position="354"/>
        <end position="373"/>
    </location>
</feature>
<evidence type="ECO:0000256" key="2">
    <source>
        <dbReference type="ARBA" id="ARBA00022692"/>
    </source>
</evidence>
<feature type="transmembrane region" description="Helical" evidence="5">
    <location>
        <begin position="189"/>
        <end position="206"/>
    </location>
</feature>
<sequence length="439" mass="47589">MNGILPFLFFVSALLVCPTSRFFVLTSGFGLLPLSLSFLCLLCIWSFSAQISSYTRMASNNTSEDAPRAEDDNVSAAEPNQSVWRSIWENNKGALLILSSVVCGASMDAIARFLQQGGAGFHTLQVITARMGITFILSTLYMWWTSVPYFPLGHPEVRGWLVLRALFGFVGLFTLYYSVHYLPLAEATVFRFLIPIVTAWACWVVLGQPFTRKELIAGLVALVGVVFIAHPESIFGKVDDHIHADAASGDLDEVTPAQRMLAILLSVSGVVGASGAYTTIRIMGNRAHALISVNYFALISTVGSAVALLAAPGVGFTMPRSAREWALLVLLGVLGFVLQFLLTSGLQLDKSPKATSMLYTQVIFALIFDWAIWGVLPGGWSLFGGAIIIASTLWSALHKPQPPKTKVEAKKVVDEETALLGPQTEGVEEIRRVSSPGRS</sequence>
<evidence type="ECO:0000259" key="6">
    <source>
        <dbReference type="Pfam" id="PF00892"/>
    </source>
</evidence>
<evidence type="ECO:0000256" key="3">
    <source>
        <dbReference type="ARBA" id="ARBA00022989"/>
    </source>
</evidence>
<feature type="transmembrane region" description="Helical" evidence="5">
    <location>
        <begin position="325"/>
        <end position="342"/>
    </location>
</feature>
<reference evidence="7" key="1">
    <citation type="submission" date="2023-06" db="EMBL/GenBank/DDBJ databases">
        <authorList>
            <person name="Noh H."/>
        </authorList>
    </citation>
    <scope>NUCLEOTIDE SEQUENCE</scope>
    <source>
        <strain evidence="7">DUCC20226</strain>
    </source>
</reference>
<dbReference type="PANTHER" id="PTHR22911:SF6">
    <property type="entry name" value="SOLUTE CARRIER FAMILY 35 MEMBER G1"/>
    <property type="match status" value="1"/>
</dbReference>
<feature type="transmembrane region" description="Helical" evidence="5">
    <location>
        <begin position="292"/>
        <end position="313"/>
    </location>
</feature>
<evidence type="ECO:0000256" key="1">
    <source>
        <dbReference type="ARBA" id="ARBA00004141"/>
    </source>
</evidence>
<keyword evidence="3 5" id="KW-1133">Transmembrane helix</keyword>
<dbReference type="EMBL" id="JAUJFL010000010">
    <property type="protein sequence ID" value="KAK2597104.1"/>
    <property type="molecule type" value="Genomic_DNA"/>
</dbReference>
<proteinExistence type="predicted"/>
<evidence type="ECO:0000256" key="4">
    <source>
        <dbReference type="ARBA" id="ARBA00023136"/>
    </source>
</evidence>
<accession>A0AAD9S3E6</accession>
<dbReference type="SUPFAM" id="SSF103481">
    <property type="entry name" value="Multidrug resistance efflux transporter EmrE"/>
    <property type="match status" value="2"/>
</dbReference>
<feature type="transmembrane region" description="Helical" evidence="5">
    <location>
        <begin position="260"/>
        <end position="280"/>
    </location>
</feature>
<feature type="transmembrane region" description="Helical" evidence="5">
    <location>
        <begin position="126"/>
        <end position="145"/>
    </location>
</feature>